<dbReference type="InterPro" id="IPR021715">
    <property type="entry name" value="Slu7_dom"/>
</dbReference>
<evidence type="ECO:0000256" key="13">
    <source>
        <dbReference type="ARBA" id="ARBA00045201"/>
    </source>
</evidence>
<dbReference type="SUPFAM" id="SSF49842">
    <property type="entry name" value="TNF-like"/>
    <property type="match status" value="1"/>
</dbReference>
<evidence type="ECO:0000313" key="19">
    <source>
        <dbReference type="Proteomes" id="UP001221898"/>
    </source>
</evidence>
<feature type="domain" description="C1q" evidence="17">
    <location>
        <begin position="454"/>
        <end position="590"/>
    </location>
</feature>
<feature type="compositionally biased region" description="Basic and acidic residues" evidence="16">
    <location>
        <begin position="158"/>
        <end position="172"/>
    </location>
</feature>
<evidence type="ECO:0000259" key="17">
    <source>
        <dbReference type="PROSITE" id="PS50871"/>
    </source>
</evidence>
<keyword evidence="8 15" id="KW-0747">Spliceosome</keyword>
<proteinExistence type="inferred from homology"/>
<evidence type="ECO:0000313" key="18">
    <source>
        <dbReference type="EMBL" id="KAJ8406135.1"/>
    </source>
</evidence>
<dbReference type="InterPro" id="IPR039974">
    <property type="entry name" value="Splicing_factor_SLU7"/>
</dbReference>
<keyword evidence="9" id="KW-0732">Signal</keyword>
<comment type="subcellular location">
    <subcellularLocation>
        <location evidence="1 15">Nucleus</location>
    </subcellularLocation>
    <subcellularLocation>
        <location evidence="2">Secreted</location>
        <location evidence="2">Extracellular space</location>
        <location evidence="2">Extracellular matrix</location>
    </subcellularLocation>
</comment>
<dbReference type="GO" id="GO:0005681">
    <property type="term" value="C:spliceosomal complex"/>
    <property type="evidence" value="ECO:0007669"/>
    <property type="project" value="UniProtKB-UniRule"/>
</dbReference>
<keyword evidence="7 15" id="KW-0507">mRNA processing</keyword>
<keyword evidence="5" id="KW-0964">Secreted</keyword>
<keyword evidence="12 15" id="KW-0539">Nucleus</keyword>
<evidence type="ECO:0000256" key="5">
    <source>
        <dbReference type="ARBA" id="ARBA00022525"/>
    </source>
</evidence>
<keyword evidence="10" id="KW-0176">Collagen</keyword>
<dbReference type="GO" id="GO:0005581">
    <property type="term" value="C:collagen trimer"/>
    <property type="evidence" value="ECO:0007669"/>
    <property type="project" value="UniProtKB-KW"/>
</dbReference>
<dbReference type="Pfam" id="PF11708">
    <property type="entry name" value="Slu7"/>
    <property type="match status" value="1"/>
</dbReference>
<evidence type="ECO:0000256" key="16">
    <source>
        <dbReference type="SAM" id="MobiDB-lite"/>
    </source>
</evidence>
<comment type="function">
    <text evidence="15">Involved in pre-mRNA splicing.</text>
</comment>
<evidence type="ECO:0000256" key="3">
    <source>
        <dbReference type="ARBA" id="ARBA00007203"/>
    </source>
</evidence>
<evidence type="ECO:0000256" key="10">
    <source>
        <dbReference type="ARBA" id="ARBA00023119"/>
    </source>
</evidence>
<evidence type="ECO:0000256" key="9">
    <source>
        <dbReference type="ARBA" id="ARBA00022729"/>
    </source>
</evidence>
<dbReference type="PANTHER" id="PTHR12942:SF2">
    <property type="entry name" value="PRE-MRNA-SPLICING FACTOR SLU7"/>
    <property type="match status" value="1"/>
</dbReference>
<keyword evidence="6" id="KW-0272">Extracellular matrix</keyword>
<feature type="region of interest" description="Disordered" evidence="16">
    <location>
        <begin position="351"/>
        <end position="399"/>
    </location>
</feature>
<dbReference type="InterPro" id="IPR001073">
    <property type="entry name" value="C1q_dom"/>
</dbReference>
<evidence type="ECO:0000256" key="4">
    <source>
        <dbReference type="ARBA" id="ARBA00021377"/>
    </source>
</evidence>
<dbReference type="InterPro" id="IPR008160">
    <property type="entry name" value="Collagen"/>
</dbReference>
<evidence type="ECO:0000256" key="6">
    <source>
        <dbReference type="ARBA" id="ARBA00022530"/>
    </source>
</evidence>
<evidence type="ECO:0000256" key="2">
    <source>
        <dbReference type="ARBA" id="ARBA00004498"/>
    </source>
</evidence>
<evidence type="ECO:0000256" key="1">
    <source>
        <dbReference type="ARBA" id="ARBA00004123"/>
    </source>
</evidence>
<dbReference type="FunFam" id="2.60.120.40:FF:000001">
    <property type="entry name" value="Complement C1q B chain"/>
    <property type="match status" value="1"/>
</dbReference>
<dbReference type="InterPro" id="IPR008983">
    <property type="entry name" value="Tumour_necrosis_fac-like_dom"/>
</dbReference>
<sequence>MAQTMFAWEAYDKGSEVHLQADPTKLELLHQSFKVKKEDFKDKQKESILAKYGGQEHLDAPPRELLLAQTEDYVEYSRHGAVLKGQEKAVARSKYEEDVVINNHACIWGSYWRDGCWGFKCCHSLVKQSYCTGDAGIKTASNTCVPFEDGLEEEQLEEEPKSLMEMHQEKMRDKKKKKKKNKKHRKHDSDSSEEDEEAKKRKLKKALNAEEQRLMQVAELMQIEERKRPYFSLQEVKEPTEEEMEAFRMKRCRPDDPMASFLGHDVDGVPMVISLVWKSRDLQLGLVECKFMFPWEQAWSERHFWAGTMFPLVLLACLLPLAAPQMITASGKKGRNFTIHSSQLVCSLPGPQGPPGITGAPGAPGSIGNMGFPGKDGKDGQDGERGEKGDQSPNLDQEKGLDVSLSFSGVVGKAGPRGLKGVRGVPGFAGVGGAKGDAGEGGEAGQPGGCNCGNNIARSAFSVAVTQSYPKERLPIHFNRILLNEGGHYNASLGKFICRIPGVYYFTYDITLANKHLAIGLVHNGQYKIKTFDANTGNHDVASGSTVLRLQRDDQVWLQIFYSEQNGLFFDPYWTDSLFTGFLIFADQDFLNEVDEKANAGAA</sequence>
<comment type="similarity">
    <text evidence="3 15">Belongs to the SLU7 family.</text>
</comment>
<dbReference type="Proteomes" id="UP001221898">
    <property type="component" value="Unassembled WGS sequence"/>
</dbReference>
<reference evidence="18" key="1">
    <citation type="journal article" date="2023" name="Science">
        <title>Genome structures resolve the early diversification of teleost fishes.</title>
        <authorList>
            <person name="Parey E."/>
            <person name="Louis A."/>
            <person name="Montfort J."/>
            <person name="Bouchez O."/>
            <person name="Roques C."/>
            <person name="Iampietro C."/>
            <person name="Lluch J."/>
            <person name="Castinel A."/>
            <person name="Donnadieu C."/>
            <person name="Desvignes T."/>
            <person name="Floi Bucao C."/>
            <person name="Jouanno E."/>
            <person name="Wen M."/>
            <person name="Mejri S."/>
            <person name="Dirks R."/>
            <person name="Jansen H."/>
            <person name="Henkel C."/>
            <person name="Chen W.J."/>
            <person name="Zahm M."/>
            <person name="Cabau C."/>
            <person name="Klopp C."/>
            <person name="Thompson A.W."/>
            <person name="Robinson-Rechavi M."/>
            <person name="Braasch I."/>
            <person name="Lecointre G."/>
            <person name="Bobe J."/>
            <person name="Postlethwait J.H."/>
            <person name="Berthelot C."/>
            <person name="Roest Crollius H."/>
            <person name="Guiguen Y."/>
        </authorList>
    </citation>
    <scope>NUCLEOTIDE SEQUENCE</scope>
    <source>
        <strain evidence="18">NC1722</strain>
    </source>
</reference>
<keyword evidence="11 15" id="KW-0508">mRNA splicing</keyword>
<evidence type="ECO:0000256" key="14">
    <source>
        <dbReference type="ARBA" id="ARBA00046810"/>
    </source>
</evidence>
<comment type="subunit">
    <text evidence="14">Component of pre-catalytic, catalytic and post-catalytic spliceosomes. Associates with the spliceosome prior to recognition of the 3'-splice site for step II, probably during catalysis of step I.</text>
</comment>
<protein>
    <recommendedName>
        <fullName evidence="4 15">Pre-mRNA-splicing factor SLU7</fullName>
    </recommendedName>
</protein>
<dbReference type="PANTHER" id="PTHR12942">
    <property type="entry name" value="STEP II SPLICING FACTOR SLU7"/>
    <property type="match status" value="1"/>
</dbReference>
<dbReference type="GO" id="GO:0000398">
    <property type="term" value="P:mRNA splicing, via spliceosome"/>
    <property type="evidence" value="ECO:0007669"/>
    <property type="project" value="UniProtKB-UniRule"/>
</dbReference>
<comment type="caution">
    <text evidence="18">The sequence shown here is derived from an EMBL/GenBank/DDBJ whole genome shotgun (WGS) entry which is preliminary data.</text>
</comment>
<feature type="compositionally biased region" description="Basic residues" evidence="16">
    <location>
        <begin position="173"/>
        <end position="186"/>
    </location>
</feature>
<dbReference type="GO" id="GO:0030628">
    <property type="term" value="F:pre-mRNA 3'-splice site binding"/>
    <property type="evidence" value="ECO:0007669"/>
    <property type="project" value="UniProtKB-UniRule"/>
</dbReference>
<evidence type="ECO:0000256" key="12">
    <source>
        <dbReference type="ARBA" id="ARBA00023242"/>
    </source>
</evidence>
<keyword evidence="19" id="KW-1185">Reference proteome</keyword>
<comment type="function">
    <text evidence="13">Required for pre-mRNA splicing as component of the spliceosome. Participates in the second catalytic step of pre-mRNA splicing, when the free hydroxyl group of exon I attacks the 3'-splice site to generate spliced mRNA and the excised lariat intron. Required for holding exon 1 properly in the spliceosome and for correct AG identification when more than one possible AG exists in 3'-splicing site region. May be involved in the activation of proximal AG. Probably also involved in alternative splicing regulation.</text>
</comment>
<dbReference type="EMBL" id="JAINUG010000045">
    <property type="protein sequence ID" value="KAJ8406135.1"/>
    <property type="molecule type" value="Genomic_DNA"/>
</dbReference>
<feature type="region of interest" description="Disordered" evidence="16">
    <location>
        <begin position="155"/>
        <end position="204"/>
    </location>
</feature>
<organism evidence="18 19">
    <name type="scientific">Aldrovandia affinis</name>
    <dbReference type="NCBI Taxonomy" id="143900"/>
    <lineage>
        <taxon>Eukaryota</taxon>
        <taxon>Metazoa</taxon>
        <taxon>Chordata</taxon>
        <taxon>Craniata</taxon>
        <taxon>Vertebrata</taxon>
        <taxon>Euteleostomi</taxon>
        <taxon>Actinopterygii</taxon>
        <taxon>Neopterygii</taxon>
        <taxon>Teleostei</taxon>
        <taxon>Notacanthiformes</taxon>
        <taxon>Halosauridae</taxon>
        <taxon>Aldrovandia</taxon>
    </lineage>
</organism>
<accession>A0AAD7SPA1</accession>
<evidence type="ECO:0000256" key="15">
    <source>
        <dbReference type="RuleBase" id="RU367071"/>
    </source>
</evidence>
<name>A0AAD7SPA1_9TELE</name>
<comment type="subunit">
    <text evidence="15">Associated with the spliceosome.</text>
</comment>
<dbReference type="Pfam" id="PF00386">
    <property type="entry name" value="C1q"/>
    <property type="match status" value="1"/>
</dbReference>
<feature type="compositionally biased region" description="Basic and acidic residues" evidence="16">
    <location>
        <begin position="375"/>
        <end position="399"/>
    </location>
</feature>
<dbReference type="Gene3D" id="2.60.120.40">
    <property type="match status" value="1"/>
</dbReference>
<dbReference type="PRINTS" id="PR00007">
    <property type="entry name" value="COMPLEMNTC1Q"/>
</dbReference>
<dbReference type="Pfam" id="PF01391">
    <property type="entry name" value="Collagen"/>
    <property type="match status" value="1"/>
</dbReference>
<gene>
    <name evidence="18" type="ORF">AAFF_G00310230</name>
</gene>
<dbReference type="PROSITE" id="PS50871">
    <property type="entry name" value="C1Q"/>
    <property type="match status" value="1"/>
</dbReference>
<feature type="compositionally biased region" description="Low complexity" evidence="16">
    <location>
        <begin position="355"/>
        <end position="367"/>
    </location>
</feature>
<dbReference type="SMART" id="SM00110">
    <property type="entry name" value="C1Q"/>
    <property type="match status" value="1"/>
</dbReference>
<evidence type="ECO:0000256" key="11">
    <source>
        <dbReference type="ARBA" id="ARBA00023187"/>
    </source>
</evidence>
<evidence type="ECO:0000256" key="8">
    <source>
        <dbReference type="ARBA" id="ARBA00022728"/>
    </source>
</evidence>
<dbReference type="AlphaFoldDB" id="A0AAD7SPA1"/>
<evidence type="ECO:0000256" key="7">
    <source>
        <dbReference type="ARBA" id="ARBA00022664"/>
    </source>
</evidence>